<evidence type="ECO:0000313" key="2">
    <source>
        <dbReference type="EMBL" id="KAK7861486.1"/>
    </source>
</evidence>
<keyword evidence="1" id="KW-1133">Transmembrane helix</keyword>
<evidence type="ECO:0000256" key="1">
    <source>
        <dbReference type="SAM" id="Phobius"/>
    </source>
</evidence>
<protein>
    <submittedName>
        <fullName evidence="2">Lysophospholipid acyltransferase lpeat2</fullName>
    </submittedName>
</protein>
<reference evidence="2" key="3">
    <citation type="submission" date="2023-07" db="EMBL/GenBank/DDBJ databases">
        <title>An improved reference 1 genome and first organelle genomes of Quercus suber.</title>
        <authorList>
            <consortium name="Genosuber Consortium"/>
            <person name="Usie A."/>
            <person name="Serra O."/>
            <person name="Barros P."/>
        </authorList>
    </citation>
    <scope>NUCLEOTIDE SEQUENCE</scope>
    <source>
        <strain evidence="2">HL8</strain>
        <tissue evidence="2">Leaves</tissue>
    </source>
</reference>
<sequence length="70" mass="7792">MGSKGLEVCGSSTVDPFFNKMGQIEGLYEWLKLAACPLGVCLSIGFVATKVTLRDWKDKQSPMPIWRSRL</sequence>
<organism evidence="2">
    <name type="scientific">Quercus suber</name>
    <name type="common">Cork oak</name>
    <dbReference type="NCBI Taxonomy" id="58331"/>
    <lineage>
        <taxon>Eukaryota</taxon>
        <taxon>Viridiplantae</taxon>
        <taxon>Streptophyta</taxon>
        <taxon>Embryophyta</taxon>
        <taxon>Tracheophyta</taxon>
        <taxon>Spermatophyta</taxon>
        <taxon>Magnoliopsida</taxon>
        <taxon>eudicotyledons</taxon>
        <taxon>Gunneridae</taxon>
        <taxon>Pentapetalae</taxon>
        <taxon>rosids</taxon>
        <taxon>fabids</taxon>
        <taxon>Fagales</taxon>
        <taxon>Fagaceae</taxon>
        <taxon>Quercus</taxon>
    </lineage>
</organism>
<dbReference type="AlphaFoldDB" id="A0AAW0MIV8"/>
<reference evidence="2" key="1">
    <citation type="submission" date="2017-12" db="EMBL/GenBank/DDBJ databases">
        <authorList>
            <person name="Barbosa P."/>
            <person name="Usie A."/>
            <person name="Ramos A.M."/>
        </authorList>
    </citation>
    <scope>NUCLEOTIDE SEQUENCE</scope>
    <source>
        <strain evidence="2">HL8</strain>
        <tissue evidence="2">Leaves</tissue>
    </source>
</reference>
<proteinExistence type="predicted"/>
<keyword evidence="2" id="KW-0808">Transferase</keyword>
<reference evidence="2" key="2">
    <citation type="journal article" date="2018" name="Sci. Data">
        <title>The draft genome sequence of cork oak.</title>
        <authorList>
            <person name="Ramos A.M."/>
            <person name="Usie A."/>
            <person name="Barbosa P."/>
            <person name="Barros P.M."/>
            <person name="Capote T."/>
            <person name="Chaves I."/>
            <person name="Simoes F."/>
            <person name="Abreu I."/>
            <person name="Carrasquinho I."/>
            <person name="Faro C."/>
            <person name="Guimaraes J.B."/>
            <person name="Mendonca D."/>
            <person name="Nobrega F."/>
            <person name="Rodrigues L."/>
            <person name="Saibo N.J.M."/>
            <person name="Varela M.C."/>
            <person name="Egas C."/>
            <person name="Matos J."/>
            <person name="Miguel C.M."/>
            <person name="Oliveira M.M."/>
            <person name="Ricardo C.P."/>
            <person name="Goncalves S."/>
        </authorList>
    </citation>
    <scope>NUCLEOTIDE SEQUENCE [LARGE SCALE GENOMIC DNA]</scope>
    <source>
        <strain evidence="2">HL8</strain>
    </source>
</reference>
<feature type="transmembrane region" description="Helical" evidence="1">
    <location>
        <begin position="30"/>
        <end position="53"/>
    </location>
</feature>
<dbReference type="GO" id="GO:0016746">
    <property type="term" value="F:acyltransferase activity"/>
    <property type="evidence" value="ECO:0007669"/>
    <property type="project" value="UniProtKB-KW"/>
</dbReference>
<keyword evidence="1" id="KW-0812">Transmembrane</keyword>
<keyword evidence="1" id="KW-0472">Membrane</keyword>
<gene>
    <name evidence="2" type="primary">LPEAT2_0</name>
    <name evidence="2" type="ORF">CFP56_011343</name>
</gene>
<comment type="caution">
    <text evidence="2">The sequence shown here is derived from an EMBL/GenBank/DDBJ whole genome shotgun (WGS) entry which is preliminary data.</text>
</comment>
<dbReference type="EMBL" id="PKMF04000002">
    <property type="protein sequence ID" value="KAK7861486.1"/>
    <property type="molecule type" value="Genomic_DNA"/>
</dbReference>
<name>A0AAW0MIV8_QUESU</name>
<keyword evidence="2" id="KW-0012">Acyltransferase</keyword>
<accession>A0AAW0MIV8</accession>